<keyword evidence="5 7" id="KW-0378">Hydrolase</keyword>
<evidence type="ECO:0000256" key="4">
    <source>
        <dbReference type="ARBA" id="ARBA00022759"/>
    </source>
</evidence>
<name>A0A1F6NQK2_9BACT</name>
<dbReference type="InterPro" id="IPR002036">
    <property type="entry name" value="YbeY"/>
</dbReference>
<keyword evidence="2 7" id="KW-0540">Nuclease</keyword>
<evidence type="ECO:0000256" key="6">
    <source>
        <dbReference type="ARBA" id="ARBA00022833"/>
    </source>
</evidence>
<feature type="binding site" evidence="7">
    <location>
        <position position="122"/>
    </location>
    <ligand>
        <name>Zn(2+)</name>
        <dbReference type="ChEBI" id="CHEBI:29105"/>
        <note>catalytic</note>
    </ligand>
</feature>
<dbReference type="GO" id="GO:0005737">
    <property type="term" value="C:cytoplasm"/>
    <property type="evidence" value="ECO:0007669"/>
    <property type="project" value="UniProtKB-SubCell"/>
</dbReference>
<dbReference type="InterPro" id="IPR020549">
    <property type="entry name" value="YbeY_CS"/>
</dbReference>
<comment type="cofactor">
    <cofactor evidence="7">
        <name>Zn(2+)</name>
        <dbReference type="ChEBI" id="CHEBI:29105"/>
    </cofactor>
    <text evidence="7">Binds 1 zinc ion.</text>
</comment>
<keyword evidence="7" id="KW-0963">Cytoplasm</keyword>
<dbReference type="SUPFAM" id="SSF55486">
    <property type="entry name" value="Metalloproteases ('zincins'), catalytic domain"/>
    <property type="match status" value="1"/>
</dbReference>
<keyword evidence="7" id="KW-0690">Ribosome biogenesis</keyword>
<dbReference type="GO" id="GO:0004222">
    <property type="term" value="F:metalloendopeptidase activity"/>
    <property type="evidence" value="ECO:0007669"/>
    <property type="project" value="InterPro"/>
</dbReference>
<keyword evidence="4 7" id="KW-0255">Endonuclease</keyword>
<dbReference type="Pfam" id="PF02130">
    <property type="entry name" value="YbeY"/>
    <property type="match status" value="1"/>
</dbReference>
<evidence type="ECO:0000256" key="7">
    <source>
        <dbReference type="HAMAP-Rule" id="MF_00009"/>
    </source>
</evidence>
<comment type="caution">
    <text evidence="8">The sequence shown here is derived from an EMBL/GenBank/DDBJ whole genome shotgun (WGS) entry which is preliminary data.</text>
</comment>
<reference evidence="8 9" key="1">
    <citation type="journal article" date="2016" name="Nat. Commun.">
        <title>Thousands of microbial genomes shed light on interconnected biogeochemical processes in an aquifer system.</title>
        <authorList>
            <person name="Anantharaman K."/>
            <person name="Brown C.T."/>
            <person name="Hug L.A."/>
            <person name="Sharon I."/>
            <person name="Castelle C.J."/>
            <person name="Probst A.J."/>
            <person name="Thomas B.C."/>
            <person name="Singh A."/>
            <person name="Wilkins M.J."/>
            <person name="Karaoz U."/>
            <person name="Brodie E.L."/>
            <person name="Williams K.H."/>
            <person name="Hubbard S.S."/>
            <person name="Banfield J.F."/>
        </authorList>
    </citation>
    <scope>NUCLEOTIDE SEQUENCE [LARGE SCALE GENOMIC DNA]</scope>
</reference>
<dbReference type="PANTHER" id="PTHR46986:SF1">
    <property type="entry name" value="ENDORIBONUCLEASE YBEY, CHLOROPLASTIC"/>
    <property type="match status" value="1"/>
</dbReference>
<keyword evidence="7" id="KW-0698">rRNA processing</keyword>
<dbReference type="AlphaFoldDB" id="A0A1F6NQK2"/>
<dbReference type="GO" id="GO:0006364">
    <property type="term" value="P:rRNA processing"/>
    <property type="evidence" value="ECO:0007669"/>
    <property type="project" value="UniProtKB-UniRule"/>
</dbReference>
<protein>
    <recommendedName>
        <fullName evidence="7">Endoribonuclease YbeY</fullName>
        <ecNumber evidence="7">3.1.-.-</ecNumber>
    </recommendedName>
</protein>
<feature type="binding site" evidence="7">
    <location>
        <position position="112"/>
    </location>
    <ligand>
        <name>Zn(2+)</name>
        <dbReference type="ChEBI" id="CHEBI:29105"/>
        <note>catalytic</note>
    </ligand>
</feature>
<evidence type="ECO:0000313" key="9">
    <source>
        <dbReference type="Proteomes" id="UP000178349"/>
    </source>
</evidence>
<accession>A0A1F6NQK2</accession>
<comment type="similarity">
    <text evidence="1 7">Belongs to the endoribonuclease YbeY family.</text>
</comment>
<gene>
    <name evidence="7" type="primary">ybeY</name>
    <name evidence="8" type="ORF">A2493_00110</name>
</gene>
<feature type="binding site" evidence="7">
    <location>
        <position position="116"/>
    </location>
    <ligand>
        <name>Zn(2+)</name>
        <dbReference type="ChEBI" id="CHEBI:29105"/>
        <note>catalytic</note>
    </ligand>
</feature>
<dbReference type="GO" id="GO:0004521">
    <property type="term" value="F:RNA endonuclease activity"/>
    <property type="evidence" value="ECO:0007669"/>
    <property type="project" value="UniProtKB-UniRule"/>
</dbReference>
<dbReference type="GO" id="GO:0008270">
    <property type="term" value="F:zinc ion binding"/>
    <property type="evidence" value="ECO:0007669"/>
    <property type="project" value="UniProtKB-UniRule"/>
</dbReference>
<comment type="function">
    <text evidence="7">Single strand-specific metallo-endoribonuclease involved in late-stage 70S ribosome quality control and in maturation of the 3' terminus of the 16S rRNA.</text>
</comment>
<keyword evidence="3 7" id="KW-0479">Metal-binding</keyword>
<dbReference type="Gene3D" id="3.40.390.30">
    <property type="entry name" value="Metalloproteases ('zincins'), catalytic domain"/>
    <property type="match status" value="1"/>
</dbReference>
<evidence type="ECO:0000256" key="5">
    <source>
        <dbReference type="ARBA" id="ARBA00022801"/>
    </source>
</evidence>
<dbReference type="InterPro" id="IPR023091">
    <property type="entry name" value="MetalPrtase_cat_dom_sf_prd"/>
</dbReference>
<evidence type="ECO:0000313" key="8">
    <source>
        <dbReference type="EMBL" id="OGH86256.1"/>
    </source>
</evidence>
<evidence type="ECO:0000256" key="1">
    <source>
        <dbReference type="ARBA" id="ARBA00010875"/>
    </source>
</evidence>
<dbReference type="EC" id="3.1.-.-" evidence="7"/>
<dbReference type="Proteomes" id="UP000178349">
    <property type="component" value="Unassembled WGS sequence"/>
</dbReference>
<organism evidence="8 9">
    <name type="scientific">Candidatus Magasanikbacteria bacterium RIFOXYC12_FULL_33_11</name>
    <dbReference type="NCBI Taxonomy" id="1798701"/>
    <lineage>
        <taxon>Bacteria</taxon>
        <taxon>Candidatus Magasanikiibacteriota</taxon>
    </lineage>
</organism>
<dbReference type="EMBL" id="MFQW01000027">
    <property type="protein sequence ID" value="OGH86256.1"/>
    <property type="molecule type" value="Genomic_DNA"/>
</dbReference>
<dbReference type="PROSITE" id="PS01306">
    <property type="entry name" value="UPF0054"/>
    <property type="match status" value="1"/>
</dbReference>
<dbReference type="NCBIfam" id="TIGR00043">
    <property type="entry name" value="rRNA maturation RNase YbeY"/>
    <property type="match status" value="1"/>
</dbReference>
<dbReference type="HAMAP" id="MF_00009">
    <property type="entry name" value="Endoribonucl_YbeY"/>
    <property type="match status" value="1"/>
</dbReference>
<dbReference type="PANTHER" id="PTHR46986">
    <property type="entry name" value="ENDORIBONUCLEASE YBEY, CHLOROPLASTIC"/>
    <property type="match status" value="1"/>
</dbReference>
<keyword evidence="6 7" id="KW-0862">Zinc</keyword>
<proteinExistence type="inferred from homology"/>
<evidence type="ECO:0000256" key="2">
    <source>
        <dbReference type="ARBA" id="ARBA00022722"/>
    </source>
</evidence>
<sequence>MECSIFKTIKKSLLSDKKIQEIVFYVLKKNKKDGLISVNIVGDKKIREINKNYRGKDKVTDVISFALEEGENFFQMGEKDFGDIFICLPQIKRQAKENNISAREEMTRMLVHGVLHILGFDHMKEKDAKTMFAMQEKFVKNLI</sequence>
<evidence type="ECO:0000256" key="3">
    <source>
        <dbReference type="ARBA" id="ARBA00022723"/>
    </source>
</evidence>
<comment type="subcellular location">
    <subcellularLocation>
        <location evidence="7">Cytoplasm</location>
    </subcellularLocation>
</comment>